<dbReference type="GO" id="GO:0005829">
    <property type="term" value="C:cytosol"/>
    <property type="evidence" value="ECO:0007669"/>
    <property type="project" value="TreeGrafter"/>
</dbReference>
<dbReference type="Pfam" id="PF01156">
    <property type="entry name" value="IU_nuc_hydro"/>
    <property type="match status" value="1"/>
</dbReference>
<dbReference type="GO" id="GO:0008477">
    <property type="term" value="F:purine nucleosidase activity"/>
    <property type="evidence" value="ECO:0007669"/>
    <property type="project" value="TreeGrafter"/>
</dbReference>
<organism evidence="4 5">
    <name type="scientific">Photobacterium damsela subsp. piscicida</name>
    <name type="common">Pasteurella piscicida</name>
    <dbReference type="NCBI Taxonomy" id="38294"/>
    <lineage>
        <taxon>Bacteria</taxon>
        <taxon>Pseudomonadati</taxon>
        <taxon>Pseudomonadota</taxon>
        <taxon>Gammaproteobacteria</taxon>
        <taxon>Vibrionales</taxon>
        <taxon>Vibrionaceae</taxon>
        <taxon>Photobacterium</taxon>
    </lineage>
</organism>
<protein>
    <submittedName>
        <fullName evidence="4">Pyrimidine-specific ribonucleoside hydrolase RihA</fullName>
    </submittedName>
</protein>
<evidence type="ECO:0000313" key="4">
    <source>
        <dbReference type="EMBL" id="BAX55620.1"/>
    </source>
</evidence>
<evidence type="ECO:0000256" key="1">
    <source>
        <dbReference type="ARBA" id="ARBA00022801"/>
    </source>
</evidence>
<dbReference type="AlphaFoldDB" id="A0AAD1CKZ2"/>
<sequence length="157" mass="17727">MGNWSPAAEFNIFVDPEAADIVFKSGIPIVMCGLDVTHQAQIMDQDIERIRAIPNSIAQCVAELLDFFMIYHRNPKWGFEGAPLHDPCTIAWLLKPELFDAQDCYVSIETQGEHTQGMTVVDRYNVTGKKPNAKVLFGLNREGFVDLLVESLEHYNK</sequence>
<dbReference type="EMBL" id="AP018046">
    <property type="protein sequence ID" value="BAX55620.1"/>
    <property type="molecule type" value="Genomic_DNA"/>
</dbReference>
<dbReference type="Proteomes" id="UP000218676">
    <property type="component" value="Chromosome 2"/>
</dbReference>
<feature type="domain" description="Inosine/uridine-preferring nucleoside hydrolase" evidence="3">
    <location>
        <begin position="2"/>
        <end position="145"/>
    </location>
</feature>
<dbReference type="SUPFAM" id="SSF53590">
    <property type="entry name" value="Nucleoside hydrolase"/>
    <property type="match status" value="1"/>
</dbReference>
<dbReference type="GO" id="GO:0006152">
    <property type="term" value="P:purine nucleoside catabolic process"/>
    <property type="evidence" value="ECO:0007669"/>
    <property type="project" value="TreeGrafter"/>
</dbReference>
<reference evidence="5" key="1">
    <citation type="submission" date="2017-05" db="EMBL/GenBank/DDBJ databases">
        <title>Whole genome sequence of fish pathogenic bacteria, Photobacterium damselae subsp. piscicida, strain 91-197, isolated from hybrid striped bass (Morone sp.) in USA.</title>
        <authorList>
            <person name="Teru Y."/>
            <person name="Hikima J."/>
            <person name="Kono T."/>
            <person name="Sakai M."/>
            <person name="Takano T."/>
            <person name="Hawke J.P."/>
            <person name="Takeyama H."/>
            <person name="Aoki T."/>
        </authorList>
    </citation>
    <scope>NUCLEOTIDE SEQUENCE [LARGE SCALE GENOMIC DNA]</scope>
    <source>
        <strain evidence="5">91-197</strain>
    </source>
</reference>
<keyword evidence="2" id="KW-0326">Glycosidase</keyword>
<dbReference type="InterPro" id="IPR001910">
    <property type="entry name" value="Inosine/uridine_hydrolase_dom"/>
</dbReference>
<dbReference type="InterPro" id="IPR036452">
    <property type="entry name" value="Ribo_hydro-like"/>
</dbReference>
<dbReference type="PANTHER" id="PTHR12304:SF4">
    <property type="entry name" value="URIDINE NUCLEOSIDASE"/>
    <property type="match status" value="1"/>
</dbReference>
<gene>
    <name evidence="4" type="ORF">PDPUS_2_01034</name>
</gene>
<accession>A0AAD1CKZ2</accession>
<evidence type="ECO:0000259" key="3">
    <source>
        <dbReference type="Pfam" id="PF01156"/>
    </source>
</evidence>
<evidence type="ECO:0000256" key="2">
    <source>
        <dbReference type="ARBA" id="ARBA00023295"/>
    </source>
</evidence>
<keyword evidence="1 4" id="KW-0378">Hydrolase</keyword>
<evidence type="ECO:0000313" key="5">
    <source>
        <dbReference type="Proteomes" id="UP000218676"/>
    </source>
</evidence>
<name>A0AAD1CKZ2_PHODP</name>
<proteinExistence type="predicted"/>
<dbReference type="InterPro" id="IPR023186">
    <property type="entry name" value="IUNH"/>
</dbReference>
<dbReference type="PANTHER" id="PTHR12304">
    <property type="entry name" value="INOSINE-URIDINE PREFERRING NUCLEOSIDE HYDROLASE"/>
    <property type="match status" value="1"/>
</dbReference>
<dbReference type="Gene3D" id="3.90.245.10">
    <property type="entry name" value="Ribonucleoside hydrolase-like"/>
    <property type="match status" value="1"/>
</dbReference>